<name>A0A1I8BH59_MELHA</name>
<feature type="chain" id="PRO_5009315805" evidence="1">
    <location>
        <begin position="24"/>
        <end position="135"/>
    </location>
</feature>
<evidence type="ECO:0000256" key="1">
    <source>
        <dbReference type="SAM" id="SignalP"/>
    </source>
</evidence>
<keyword evidence="2" id="KW-1185">Reference proteome</keyword>
<keyword evidence="1" id="KW-0732">Signal</keyword>
<evidence type="ECO:0000313" key="2">
    <source>
        <dbReference type="Proteomes" id="UP000095281"/>
    </source>
</evidence>
<protein>
    <submittedName>
        <fullName evidence="3">Astacin domain-containing protein</fullName>
    </submittedName>
</protein>
<evidence type="ECO:0000313" key="3">
    <source>
        <dbReference type="WBParaSite" id="MhA1_Contig2290.frz3.gene2"/>
    </source>
</evidence>
<dbReference type="AlphaFoldDB" id="A0A1I8BH59"/>
<feature type="signal peptide" evidence="1">
    <location>
        <begin position="1"/>
        <end position="23"/>
    </location>
</feature>
<proteinExistence type="predicted"/>
<organism evidence="2 3">
    <name type="scientific">Meloidogyne hapla</name>
    <name type="common">Root-knot nematode worm</name>
    <dbReference type="NCBI Taxonomy" id="6305"/>
    <lineage>
        <taxon>Eukaryota</taxon>
        <taxon>Metazoa</taxon>
        <taxon>Ecdysozoa</taxon>
        <taxon>Nematoda</taxon>
        <taxon>Chromadorea</taxon>
        <taxon>Rhabditida</taxon>
        <taxon>Tylenchina</taxon>
        <taxon>Tylenchomorpha</taxon>
        <taxon>Tylenchoidea</taxon>
        <taxon>Meloidogynidae</taxon>
        <taxon>Meloidogyninae</taxon>
        <taxon>Meloidogyne</taxon>
    </lineage>
</organism>
<dbReference type="Proteomes" id="UP000095281">
    <property type="component" value="Unplaced"/>
</dbReference>
<accession>A0A1I8BH59</accession>
<reference evidence="3" key="1">
    <citation type="submission" date="2016-11" db="UniProtKB">
        <authorList>
            <consortium name="WormBaseParasite"/>
        </authorList>
    </citation>
    <scope>IDENTIFICATION</scope>
</reference>
<dbReference type="WBParaSite" id="MhA1_Contig2290.frz3.gene2">
    <property type="protein sequence ID" value="MhA1_Contig2290.frz3.gene2"/>
    <property type="gene ID" value="MhA1_Contig2290.frz3.gene2"/>
</dbReference>
<sequence>MSFKLNIILFLIFNLILIKICDSVFELNFNKIDEEGCKQYGIKCDGENKSVKFNKEEIKHLKHYKDSKLAKSSIIKNASKHKGIYAPGEESTYRAESSYYTVKKAEEGILPVEIDKSKFHGAFRFDQSKCILKLI</sequence>